<dbReference type="Ensembl" id="ENSLCNT00005011200.1">
    <property type="protein sequence ID" value="ENSLCNP00005009978.1"/>
    <property type="gene ID" value="ENSLCNG00005006524.1"/>
</dbReference>
<feature type="region of interest" description="Disordered" evidence="1">
    <location>
        <begin position="136"/>
        <end position="155"/>
    </location>
</feature>
<name>A0A667GP50_LYNCA</name>
<dbReference type="Proteomes" id="UP000472241">
    <property type="component" value="Unplaced"/>
</dbReference>
<evidence type="ECO:0000313" key="3">
    <source>
        <dbReference type="Proteomes" id="UP000472241"/>
    </source>
</evidence>
<accession>A0A667GP50</accession>
<gene>
    <name evidence="2" type="primary">CDC20</name>
</gene>
<reference evidence="2" key="2">
    <citation type="submission" date="2025-09" db="UniProtKB">
        <authorList>
            <consortium name="Ensembl"/>
        </authorList>
    </citation>
    <scope>IDENTIFICATION</scope>
</reference>
<sequence length="155" mass="16677">MAQFVFESDLHSLLQLDAPIPNAPPARWQRKAKEAVGPAPSPMRAANRSHSAGRTPSRTPGKSSSKAQTTPSKPGGDRYIPHRSASQMEVASFLLSKENQPENSQTPTKKVCGPEGLKARVYFVYSACFGSCHPASPPPFVPGTSESLGFESERL</sequence>
<evidence type="ECO:0000256" key="1">
    <source>
        <dbReference type="SAM" id="MobiDB-lite"/>
    </source>
</evidence>
<feature type="region of interest" description="Disordered" evidence="1">
    <location>
        <begin position="17"/>
        <end position="83"/>
    </location>
</feature>
<proteinExistence type="predicted"/>
<dbReference type="AlphaFoldDB" id="A0A667GP50"/>
<feature type="compositionally biased region" description="Polar residues" evidence="1">
    <location>
        <begin position="48"/>
        <end position="72"/>
    </location>
</feature>
<keyword evidence="3" id="KW-1185">Reference proteome</keyword>
<organism evidence="2 3">
    <name type="scientific">Lynx canadensis</name>
    <name type="common">Canada lynx</name>
    <name type="synonym">Felis canadensis</name>
    <dbReference type="NCBI Taxonomy" id="61383"/>
    <lineage>
        <taxon>Eukaryota</taxon>
        <taxon>Metazoa</taxon>
        <taxon>Chordata</taxon>
        <taxon>Craniata</taxon>
        <taxon>Vertebrata</taxon>
        <taxon>Euteleostomi</taxon>
        <taxon>Mammalia</taxon>
        <taxon>Eutheria</taxon>
        <taxon>Laurasiatheria</taxon>
        <taxon>Carnivora</taxon>
        <taxon>Feliformia</taxon>
        <taxon>Felidae</taxon>
        <taxon>Felinae</taxon>
        <taxon>Lynx</taxon>
    </lineage>
</organism>
<protein>
    <submittedName>
        <fullName evidence="2">Cell division cycle 20</fullName>
    </submittedName>
</protein>
<reference evidence="2" key="1">
    <citation type="submission" date="2025-08" db="UniProtKB">
        <authorList>
            <consortium name="Ensembl"/>
        </authorList>
    </citation>
    <scope>IDENTIFICATION</scope>
</reference>
<evidence type="ECO:0000313" key="2">
    <source>
        <dbReference type="Ensembl" id="ENSLCNP00005009978.1"/>
    </source>
</evidence>